<comment type="caution">
    <text evidence="1">The sequence shown here is derived from an EMBL/GenBank/DDBJ whole genome shotgun (WGS) entry which is preliminary data.</text>
</comment>
<evidence type="ECO:0000313" key="2">
    <source>
        <dbReference type="Proteomes" id="UP000735302"/>
    </source>
</evidence>
<dbReference type="Proteomes" id="UP000735302">
    <property type="component" value="Unassembled WGS sequence"/>
</dbReference>
<organism evidence="1 2">
    <name type="scientific">Plakobranchus ocellatus</name>
    <dbReference type="NCBI Taxonomy" id="259542"/>
    <lineage>
        <taxon>Eukaryota</taxon>
        <taxon>Metazoa</taxon>
        <taxon>Spiralia</taxon>
        <taxon>Lophotrochozoa</taxon>
        <taxon>Mollusca</taxon>
        <taxon>Gastropoda</taxon>
        <taxon>Heterobranchia</taxon>
        <taxon>Euthyneura</taxon>
        <taxon>Panpulmonata</taxon>
        <taxon>Sacoglossa</taxon>
        <taxon>Placobranchoidea</taxon>
        <taxon>Plakobranchidae</taxon>
        <taxon>Plakobranchus</taxon>
    </lineage>
</organism>
<sequence length="79" mass="8873">MVVKYNTIETSTGCGQIRLQRQILGLVLTRDADSVRFQLLIPITSSPITFSWLSGLITADFVCANRRPGLRHSRKLQIT</sequence>
<reference evidence="1 2" key="1">
    <citation type="journal article" date="2021" name="Elife">
        <title>Chloroplast acquisition without the gene transfer in kleptoplastic sea slugs, Plakobranchus ocellatus.</title>
        <authorList>
            <person name="Maeda T."/>
            <person name="Takahashi S."/>
            <person name="Yoshida T."/>
            <person name="Shimamura S."/>
            <person name="Takaki Y."/>
            <person name="Nagai Y."/>
            <person name="Toyoda A."/>
            <person name="Suzuki Y."/>
            <person name="Arimoto A."/>
            <person name="Ishii H."/>
            <person name="Satoh N."/>
            <person name="Nishiyama T."/>
            <person name="Hasebe M."/>
            <person name="Maruyama T."/>
            <person name="Minagawa J."/>
            <person name="Obokata J."/>
            <person name="Shigenobu S."/>
        </authorList>
    </citation>
    <scope>NUCLEOTIDE SEQUENCE [LARGE SCALE GENOMIC DNA]</scope>
</reference>
<proteinExistence type="predicted"/>
<dbReference type="EMBL" id="BLXT01004491">
    <property type="protein sequence ID" value="GFO13601.1"/>
    <property type="molecule type" value="Genomic_DNA"/>
</dbReference>
<dbReference type="AlphaFoldDB" id="A0AAV4AR27"/>
<keyword evidence="2" id="KW-1185">Reference proteome</keyword>
<name>A0AAV4AR27_9GAST</name>
<evidence type="ECO:0000313" key="1">
    <source>
        <dbReference type="EMBL" id="GFO13601.1"/>
    </source>
</evidence>
<gene>
    <name evidence="1" type="ORF">PoB_004010600</name>
</gene>
<accession>A0AAV4AR27</accession>
<protein>
    <submittedName>
        <fullName evidence="1">Uncharacterized protein</fullName>
    </submittedName>
</protein>